<dbReference type="Gene3D" id="3.90.190.10">
    <property type="entry name" value="Protein tyrosine phosphatase superfamily"/>
    <property type="match status" value="1"/>
</dbReference>
<dbReference type="PANTHER" id="PTHR46163">
    <property type="entry name" value="TYROSINE-PROTEIN PHOSPHATASE-RELATED"/>
    <property type="match status" value="1"/>
</dbReference>
<comment type="caution">
    <text evidence="3">The sequence shown here is derived from an EMBL/GenBank/DDBJ whole genome shotgun (WGS) entry which is preliminary data.</text>
</comment>
<evidence type="ECO:0000259" key="2">
    <source>
        <dbReference type="PROSITE" id="PS50055"/>
    </source>
</evidence>
<dbReference type="PROSITE" id="PS50055">
    <property type="entry name" value="TYR_PHOSPHATASE_PTP"/>
    <property type="match status" value="1"/>
</dbReference>
<dbReference type="GO" id="GO:0004725">
    <property type="term" value="F:protein tyrosine phosphatase activity"/>
    <property type="evidence" value="ECO:0007669"/>
    <property type="project" value="InterPro"/>
</dbReference>
<dbReference type="SUPFAM" id="SSF52799">
    <property type="entry name" value="(Phosphotyrosine protein) phosphatases II"/>
    <property type="match status" value="1"/>
</dbReference>
<dbReference type="Pfam" id="PF00102">
    <property type="entry name" value="Y_phosphatase"/>
    <property type="match status" value="1"/>
</dbReference>
<proteinExistence type="predicted"/>
<evidence type="ECO:0000313" key="4">
    <source>
        <dbReference type="Proteomes" id="UP000614601"/>
    </source>
</evidence>
<accession>A0A811L639</accession>
<dbReference type="Proteomes" id="UP000783686">
    <property type="component" value="Unassembled WGS sequence"/>
</dbReference>
<sequence>MWTLSFIQETEQNLVGIRCPLSQFNPFRIISHFNFCYIVIAFLAPVWSHYERLFVSARSVMWKKRLSRTRTDANTNAKGTELPQVQKKAPLSRRKTGGTVSLPDGLAPGLAEKAAKHPELAAKLIAMSGFAEYLTKVNVDGLKVEFLKLRSTKIASTQSAFMANQRKCRYKDVGCADETRAVLTANYVKNEEMKNTFIACQGPVKVTVEDFWTMAWQENCSHFYVVRPIQH</sequence>
<dbReference type="InterPro" id="IPR052782">
    <property type="entry name" value="Oocyte-zygote_transition_reg"/>
</dbReference>
<dbReference type="OrthoDB" id="6274266at2759"/>
<feature type="domain" description="Tyrosine-protein phosphatase" evidence="2">
    <location>
        <begin position="142"/>
        <end position="226"/>
    </location>
</feature>
<evidence type="ECO:0000256" key="1">
    <source>
        <dbReference type="SAM" id="MobiDB-lite"/>
    </source>
</evidence>
<evidence type="ECO:0000313" key="3">
    <source>
        <dbReference type="EMBL" id="CAD5223147.1"/>
    </source>
</evidence>
<reference evidence="3" key="1">
    <citation type="submission" date="2020-09" db="EMBL/GenBank/DDBJ databases">
        <authorList>
            <person name="Kikuchi T."/>
        </authorList>
    </citation>
    <scope>NUCLEOTIDE SEQUENCE</scope>
    <source>
        <strain evidence="3">SH1</strain>
    </source>
</reference>
<keyword evidence="4" id="KW-1185">Reference proteome</keyword>
<feature type="region of interest" description="Disordered" evidence="1">
    <location>
        <begin position="72"/>
        <end position="99"/>
    </location>
</feature>
<protein>
    <recommendedName>
        <fullName evidence="2">Tyrosine-protein phosphatase domain-containing protein</fullName>
    </recommendedName>
</protein>
<dbReference type="EMBL" id="CAJFDH010000005">
    <property type="protein sequence ID" value="CAD5223147.1"/>
    <property type="molecule type" value="Genomic_DNA"/>
</dbReference>
<name>A0A811L639_9BILA</name>
<dbReference type="InterPro" id="IPR000242">
    <property type="entry name" value="PTP_cat"/>
</dbReference>
<dbReference type="EMBL" id="CAJFCW020000005">
    <property type="protein sequence ID" value="CAG9117300.1"/>
    <property type="molecule type" value="Genomic_DNA"/>
</dbReference>
<dbReference type="InterPro" id="IPR029021">
    <property type="entry name" value="Prot-tyrosine_phosphatase-like"/>
</dbReference>
<dbReference type="AlphaFoldDB" id="A0A811L639"/>
<gene>
    <name evidence="3" type="ORF">BOKJ2_LOCUS9998</name>
</gene>
<organism evidence="3 4">
    <name type="scientific">Bursaphelenchus okinawaensis</name>
    <dbReference type="NCBI Taxonomy" id="465554"/>
    <lineage>
        <taxon>Eukaryota</taxon>
        <taxon>Metazoa</taxon>
        <taxon>Ecdysozoa</taxon>
        <taxon>Nematoda</taxon>
        <taxon>Chromadorea</taxon>
        <taxon>Rhabditida</taxon>
        <taxon>Tylenchina</taxon>
        <taxon>Tylenchomorpha</taxon>
        <taxon>Aphelenchoidea</taxon>
        <taxon>Aphelenchoididae</taxon>
        <taxon>Bursaphelenchus</taxon>
    </lineage>
</organism>
<dbReference type="Proteomes" id="UP000614601">
    <property type="component" value="Unassembled WGS sequence"/>
</dbReference>